<dbReference type="STRING" id="89093.SAMN04488558_103118"/>
<protein>
    <recommendedName>
        <fullName evidence="3">Winged helix-turn-helix DNA-binding</fullName>
    </recommendedName>
</protein>
<gene>
    <name evidence="1" type="ORF">SAMN04488558_103118</name>
</gene>
<dbReference type="AlphaFoldDB" id="A0A1H9BX44"/>
<name>A0A1H9BX44_9LACT</name>
<keyword evidence="2" id="KW-1185">Reference proteome</keyword>
<evidence type="ECO:0000313" key="2">
    <source>
        <dbReference type="Proteomes" id="UP000198833"/>
    </source>
</evidence>
<dbReference type="EMBL" id="FOEN01000003">
    <property type="protein sequence ID" value="SEP92938.1"/>
    <property type="molecule type" value="Genomic_DNA"/>
</dbReference>
<organism evidence="1 2">
    <name type="scientific">Ignavigranum ruoffiae</name>
    <dbReference type="NCBI Taxonomy" id="89093"/>
    <lineage>
        <taxon>Bacteria</taxon>
        <taxon>Bacillati</taxon>
        <taxon>Bacillota</taxon>
        <taxon>Bacilli</taxon>
        <taxon>Lactobacillales</taxon>
        <taxon>Aerococcaceae</taxon>
        <taxon>Ignavigranum</taxon>
    </lineage>
</organism>
<dbReference type="InterPro" id="IPR036390">
    <property type="entry name" value="WH_DNA-bd_sf"/>
</dbReference>
<proteinExistence type="predicted"/>
<reference evidence="1 2" key="1">
    <citation type="submission" date="2016-10" db="EMBL/GenBank/DDBJ databases">
        <authorList>
            <person name="de Groot N.N."/>
        </authorList>
    </citation>
    <scope>NUCLEOTIDE SEQUENCE [LARGE SCALE GENOMIC DNA]</scope>
    <source>
        <strain evidence="1 2">DSM 15695</strain>
    </source>
</reference>
<sequence>MTRNEECAAFLKKYPQATNEEIAKEMDTSENNAKRIVSNLKSSGAIEVNYEDGIRNVTVHENLLNNKRMVENTTRREQVERMIEIVFDSLEYETQTENIINAGYLFVKLIDRL</sequence>
<evidence type="ECO:0000313" key="1">
    <source>
        <dbReference type="EMBL" id="SEP92938.1"/>
    </source>
</evidence>
<dbReference type="SUPFAM" id="SSF46785">
    <property type="entry name" value="Winged helix' DNA-binding domain"/>
    <property type="match status" value="1"/>
</dbReference>
<evidence type="ECO:0008006" key="3">
    <source>
        <dbReference type="Google" id="ProtNLM"/>
    </source>
</evidence>
<dbReference type="OrthoDB" id="2086677at2"/>
<dbReference type="RefSeq" id="WP_092570902.1">
    <property type="nucleotide sequence ID" value="NZ_CALUDV010000023.1"/>
</dbReference>
<accession>A0A1H9BX44</accession>
<dbReference type="Proteomes" id="UP000198833">
    <property type="component" value="Unassembled WGS sequence"/>
</dbReference>